<dbReference type="InterPro" id="IPR034422">
    <property type="entry name" value="HydE/PylB-like"/>
</dbReference>
<evidence type="ECO:0000256" key="3">
    <source>
        <dbReference type="ARBA" id="ARBA00023004"/>
    </source>
</evidence>
<dbReference type="PANTHER" id="PTHR43726">
    <property type="entry name" value="3-METHYLORNITHINE SYNTHASE"/>
    <property type="match status" value="1"/>
</dbReference>
<name>A0A9Q4KNZ1_9EURY</name>
<dbReference type="Gene3D" id="3.20.20.70">
    <property type="entry name" value="Aldolase class I"/>
    <property type="match status" value="1"/>
</dbReference>
<evidence type="ECO:0000259" key="5">
    <source>
        <dbReference type="PROSITE" id="PS51918"/>
    </source>
</evidence>
<dbReference type="GO" id="GO:0051536">
    <property type="term" value="F:iron-sulfur cluster binding"/>
    <property type="evidence" value="ECO:0007669"/>
    <property type="project" value="UniProtKB-KW"/>
</dbReference>
<dbReference type="InterPro" id="IPR006638">
    <property type="entry name" value="Elp3/MiaA/NifB-like_rSAM"/>
</dbReference>
<evidence type="ECO:0000256" key="1">
    <source>
        <dbReference type="ARBA" id="ARBA00022691"/>
    </source>
</evidence>
<dbReference type="GO" id="GO:0016740">
    <property type="term" value="F:transferase activity"/>
    <property type="evidence" value="ECO:0007669"/>
    <property type="project" value="TreeGrafter"/>
</dbReference>
<organism evidence="6 7">
    <name type="scientific">Methanogenium marinum</name>
    <dbReference type="NCBI Taxonomy" id="348610"/>
    <lineage>
        <taxon>Archaea</taxon>
        <taxon>Methanobacteriati</taxon>
        <taxon>Methanobacteriota</taxon>
        <taxon>Stenosarchaea group</taxon>
        <taxon>Methanomicrobia</taxon>
        <taxon>Methanomicrobiales</taxon>
        <taxon>Methanomicrobiaceae</taxon>
        <taxon>Methanogenium</taxon>
    </lineage>
</organism>
<reference evidence="6" key="1">
    <citation type="submission" date="2022-01" db="EMBL/GenBank/DDBJ databases">
        <title>Draft genome of Methanogenium marinum DSM 15558.</title>
        <authorList>
            <person name="Chen S.-C."/>
            <person name="You Y.-T."/>
        </authorList>
    </citation>
    <scope>NUCLEOTIDE SEQUENCE</scope>
    <source>
        <strain evidence="6">DSM 15558</strain>
    </source>
</reference>
<keyword evidence="2" id="KW-0479">Metal-binding</keyword>
<dbReference type="GO" id="GO:0046872">
    <property type="term" value="F:metal ion binding"/>
    <property type="evidence" value="ECO:0007669"/>
    <property type="project" value="UniProtKB-KW"/>
</dbReference>
<dbReference type="InterPro" id="IPR007197">
    <property type="entry name" value="rSAM"/>
</dbReference>
<keyword evidence="1" id="KW-0949">S-adenosyl-L-methionine</keyword>
<dbReference type="RefSeq" id="WP_274924565.1">
    <property type="nucleotide sequence ID" value="NZ_JAKELO010000002.1"/>
</dbReference>
<protein>
    <submittedName>
        <fullName evidence="6">Radical SAM protein</fullName>
    </submittedName>
</protein>
<sequence length="321" mass="34453">MQWGTLKALILAHGTVRLKGTYRFHPEQSTAGPGAGGMGSIFFSTPEGRIRLSIDEHSPLLLTADADSTAHLTGPKIDVYGTIEEAVYHCPRQAFITLSEGCIFSCQYCAVPSLPKHIKTTEEVTKMIAAVADEIDAISLTSGVIGSVEEDEARAIAMVQAVAEFGIPVGVSIYPVPGTPQRLKDAGACEVKFNIEAATSAIFREMCPGLDYEGTWTILEDSVSIFSRNRVYSNVILGLGETDAEMKACIHRLTEIGVIPVIRPLNPSPGLPELTRPSAERILQMAEFAREELDNAGLDPTQAKTMCTLCGGCDLVAGRDV</sequence>
<evidence type="ECO:0000313" key="7">
    <source>
        <dbReference type="Proteomes" id="UP001143747"/>
    </source>
</evidence>
<dbReference type="PANTHER" id="PTHR43726:SF1">
    <property type="entry name" value="BIOTIN SYNTHASE"/>
    <property type="match status" value="1"/>
</dbReference>
<comment type="caution">
    <text evidence="6">The sequence shown here is derived from an EMBL/GenBank/DDBJ whole genome shotgun (WGS) entry which is preliminary data.</text>
</comment>
<dbReference type="SMART" id="SM00729">
    <property type="entry name" value="Elp3"/>
    <property type="match status" value="1"/>
</dbReference>
<dbReference type="PROSITE" id="PS51918">
    <property type="entry name" value="RADICAL_SAM"/>
    <property type="match status" value="1"/>
</dbReference>
<accession>A0A9Q4KNZ1</accession>
<evidence type="ECO:0000256" key="2">
    <source>
        <dbReference type="ARBA" id="ARBA00022723"/>
    </source>
</evidence>
<dbReference type="Proteomes" id="UP001143747">
    <property type="component" value="Unassembled WGS sequence"/>
</dbReference>
<dbReference type="InterPro" id="IPR013785">
    <property type="entry name" value="Aldolase_TIM"/>
</dbReference>
<evidence type="ECO:0000313" key="6">
    <source>
        <dbReference type="EMBL" id="MDE4907923.1"/>
    </source>
</evidence>
<dbReference type="SFLD" id="SFLDS00029">
    <property type="entry name" value="Radical_SAM"/>
    <property type="match status" value="1"/>
</dbReference>
<proteinExistence type="predicted"/>
<keyword evidence="7" id="KW-1185">Reference proteome</keyword>
<dbReference type="InterPro" id="IPR058240">
    <property type="entry name" value="rSAM_sf"/>
</dbReference>
<dbReference type="Pfam" id="PF04055">
    <property type="entry name" value="Radical_SAM"/>
    <property type="match status" value="1"/>
</dbReference>
<feature type="domain" description="Radical SAM core" evidence="5">
    <location>
        <begin position="88"/>
        <end position="314"/>
    </location>
</feature>
<dbReference type="EMBL" id="JAKELO010000002">
    <property type="protein sequence ID" value="MDE4907923.1"/>
    <property type="molecule type" value="Genomic_DNA"/>
</dbReference>
<evidence type="ECO:0000256" key="4">
    <source>
        <dbReference type="ARBA" id="ARBA00023014"/>
    </source>
</evidence>
<dbReference type="AlphaFoldDB" id="A0A9Q4KNZ1"/>
<dbReference type="SUPFAM" id="SSF102114">
    <property type="entry name" value="Radical SAM enzymes"/>
    <property type="match status" value="1"/>
</dbReference>
<gene>
    <name evidence="6" type="ORF">L0665_04780</name>
</gene>
<keyword evidence="3" id="KW-0408">Iron</keyword>
<keyword evidence="4" id="KW-0411">Iron-sulfur</keyword>